<dbReference type="InParanoid" id="K5VKF8"/>
<gene>
    <name evidence="1" type="ORF">PHACADRAFT_199370</name>
</gene>
<reference evidence="1 2" key="1">
    <citation type="journal article" date="2012" name="BMC Genomics">
        <title>Comparative genomics of the white-rot fungi, Phanerochaete carnosa and P. chrysosporium, to elucidate the genetic basis of the distinct wood types they colonize.</title>
        <authorList>
            <person name="Suzuki H."/>
            <person name="MacDonald J."/>
            <person name="Syed K."/>
            <person name="Salamov A."/>
            <person name="Hori C."/>
            <person name="Aerts A."/>
            <person name="Henrissat B."/>
            <person name="Wiebenga A."/>
            <person name="vanKuyk P.A."/>
            <person name="Barry K."/>
            <person name="Lindquist E."/>
            <person name="LaButti K."/>
            <person name="Lapidus A."/>
            <person name="Lucas S."/>
            <person name="Coutinho P."/>
            <person name="Gong Y."/>
            <person name="Samejima M."/>
            <person name="Mahadevan R."/>
            <person name="Abou-Zaid M."/>
            <person name="de Vries R.P."/>
            <person name="Igarashi K."/>
            <person name="Yadav J.S."/>
            <person name="Grigoriev I.V."/>
            <person name="Master E.R."/>
        </authorList>
    </citation>
    <scope>NUCLEOTIDE SEQUENCE [LARGE SCALE GENOMIC DNA]</scope>
    <source>
        <strain evidence="1 2">HHB-10118-sp</strain>
    </source>
</reference>
<keyword evidence="2" id="KW-1185">Reference proteome</keyword>
<dbReference type="EMBL" id="JH930476">
    <property type="protein sequence ID" value="EKM51863.1"/>
    <property type="molecule type" value="Genomic_DNA"/>
</dbReference>
<dbReference type="STRING" id="650164.K5VKF8"/>
<dbReference type="AlphaFoldDB" id="K5VKF8"/>
<evidence type="ECO:0000313" key="1">
    <source>
        <dbReference type="EMBL" id="EKM51863.1"/>
    </source>
</evidence>
<protein>
    <submittedName>
        <fullName evidence="1">Uncharacterized protein</fullName>
    </submittedName>
</protein>
<dbReference type="KEGG" id="pco:PHACADRAFT_199370"/>
<dbReference type="GeneID" id="18911406"/>
<accession>K5VKF8</accession>
<name>K5VKF8_PHACS</name>
<organism evidence="1 2">
    <name type="scientific">Phanerochaete carnosa (strain HHB-10118-sp)</name>
    <name type="common">White-rot fungus</name>
    <name type="synonym">Peniophora carnosa</name>
    <dbReference type="NCBI Taxonomy" id="650164"/>
    <lineage>
        <taxon>Eukaryota</taxon>
        <taxon>Fungi</taxon>
        <taxon>Dikarya</taxon>
        <taxon>Basidiomycota</taxon>
        <taxon>Agaricomycotina</taxon>
        <taxon>Agaricomycetes</taxon>
        <taxon>Polyporales</taxon>
        <taxon>Phanerochaetaceae</taxon>
        <taxon>Phanerochaete</taxon>
    </lineage>
</organism>
<dbReference type="OrthoDB" id="2798109at2759"/>
<dbReference type="Proteomes" id="UP000008370">
    <property type="component" value="Unassembled WGS sequence"/>
</dbReference>
<dbReference type="RefSeq" id="XP_007399656.1">
    <property type="nucleotide sequence ID" value="XM_007399594.1"/>
</dbReference>
<sequence length="473" mass="53141">MAEYHQTLVCFLTARRWFDCERVLGKDLVLQKLWADTPSSPEQATNSKEKEANVDRVRVLDFRRMASSTHNLDPNIPFPWVMAGSSPRFIPTLRLLEISSTPRTLILRLQELYLQIVIQGHVLCQPFNKDQWDLEISKVSKEARGFAVCIGLDFGDAGVLSFLAAVGQISVQIHWETTIKDLPCQAPDVYTDYPRFLRGVAEWILSREISRGADATCLAVTAIQDAESVFGGMGPYTVNEVYYLAGLSPFLTVHEVFGCPSRTARLCEAFWALAHDAHTTLPAFLNPLYHGYVLAATTEQRSLFARYLHVHAQSRAYMSPRMKTLRDQYVNTVQSRTAHPERPFLRNGIGGLFDVFEPTLIQAALDKPAPVPRLAHLIFGPIEWRVNGGKIPSRPDPLTMAFKKLGVPPDVATNLELPRYRSQLFLPKEHLTKASSPVDLYQGNESPVSLWTITPRIPFDVVTTFHTGRKSVG</sequence>
<dbReference type="HOGENOM" id="CLU_022273_0_0_1"/>
<proteinExistence type="predicted"/>
<evidence type="ECO:0000313" key="2">
    <source>
        <dbReference type="Proteomes" id="UP000008370"/>
    </source>
</evidence>